<feature type="binding site" evidence="7">
    <location>
        <position position="208"/>
    </location>
    <ligand>
        <name>substrate</name>
    </ligand>
</feature>
<dbReference type="PIRSF" id="PIRSF000110">
    <property type="entry name" value="G6PD"/>
    <property type="match status" value="1"/>
</dbReference>
<name>A0ABS3AQM4_9BACT</name>
<sequence>MNDPTFANTFADQENQLKPAQPCVMVIFGATGDLTARKLMPALYNLAIQGLLPKDFACVAFARRDKKQEEFRQELYEDIKKYSRTQPVDDKKWKPFSEKIFYHQGNFDNHDDYERLKKFLATLDKQCNTKGNRVFYLATQPSFFPVIVEQLHKHKLVYNEKVEHERWSRVVIEKPFGHDLNSALSLQKHVKQFLEENQIYRIDHYLGKETVQNLLVFRFANSIFEPLWNNRYIDNIQITMGESIGIGTRGRFWEEAGILRDIVQNHLMQLMSLVSMEPPVSMGANAIRDEKVKVLQAIRPIDINNVDDYAVLGQYGPGYINGEEVKGYREEDNVDPHSVQGTFVALELFIDNWRWSGVPFYLRAGKRMAKRVTEIAITFNQVPGVLFKGKVDKKGQTLLVIRIQPDEGISLRINCKVPGLSALSIQPVKMDFRYGTSFGETPPDAYERLICDSMVGDGTLFARGDEVLTSWKLYTPLLEAWQNRPRTGFPNYSAGRWGPENANRITEKTGRSWRLV</sequence>
<dbReference type="PANTHER" id="PTHR23429">
    <property type="entry name" value="GLUCOSE-6-PHOSPHATE 1-DEHYDROGENASE G6PD"/>
    <property type="match status" value="1"/>
</dbReference>
<dbReference type="InterPro" id="IPR019796">
    <property type="entry name" value="G6P_DH_AS"/>
</dbReference>
<feature type="domain" description="Glucose-6-phosphate dehydrogenase NAD-binding" evidence="8">
    <location>
        <begin position="26"/>
        <end position="213"/>
    </location>
</feature>
<evidence type="ECO:0000256" key="7">
    <source>
        <dbReference type="HAMAP-Rule" id="MF_00966"/>
    </source>
</evidence>
<protein>
    <recommendedName>
        <fullName evidence="7">Glucose-6-phosphate 1-dehydrogenase</fullName>
        <shortName evidence="7">G6PD</shortName>
        <ecNumber evidence="7">1.1.1.49</ecNumber>
    </recommendedName>
</protein>
<evidence type="ECO:0000313" key="10">
    <source>
        <dbReference type="EMBL" id="MBN4067037.1"/>
    </source>
</evidence>
<keyword evidence="3 7" id="KW-0313">Glucose metabolism</keyword>
<comment type="caution">
    <text evidence="7">Lacks conserved residue(s) required for the propagation of feature annotation.</text>
</comment>
<dbReference type="PRINTS" id="PR00079">
    <property type="entry name" value="G6PDHDRGNASE"/>
</dbReference>
<feature type="domain" description="Glucose-6-phosphate dehydrogenase C-terminal" evidence="9">
    <location>
        <begin position="215"/>
        <end position="514"/>
    </location>
</feature>
<evidence type="ECO:0000259" key="8">
    <source>
        <dbReference type="Pfam" id="PF00479"/>
    </source>
</evidence>
<feature type="binding site" evidence="7">
    <location>
        <position position="366"/>
    </location>
    <ligand>
        <name>substrate</name>
    </ligand>
</feature>
<comment type="similarity">
    <text evidence="2 7">Belongs to the glucose-6-phosphate dehydrogenase family.</text>
</comment>
<organism evidence="10 11">
    <name type="scientific">Simkania negevensis</name>
    <dbReference type="NCBI Taxonomy" id="83561"/>
    <lineage>
        <taxon>Bacteria</taxon>
        <taxon>Pseudomonadati</taxon>
        <taxon>Chlamydiota</taxon>
        <taxon>Chlamydiia</taxon>
        <taxon>Parachlamydiales</taxon>
        <taxon>Simkaniaceae</taxon>
        <taxon>Simkania</taxon>
    </lineage>
</organism>
<dbReference type="Gene3D" id="3.40.50.720">
    <property type="entry name" value="NAD(P)-binding Rossmann-like Domain"/>
    <property type="match status" value="1"/>
</dbReference>
<comment type="pathway">
    <text evidence="1 7">Carbohydrate degradation; pentose phosphate pathway; D-ribulose 5-phosphate from D-glucose 6-phosphate (oxidative stage): step 1/3.</text>
</comment>
<evidence type="ECO:0000256" key="6">
    <source>
        <dbReference type="ARBA" id="ARBA00023277"/>
    </source>
</evidence>
<keyword evidence="6 7" id="KW-0119">Carbohydrate metabolism</keyword>
<dbReference type="HAMAP" id="MF_00966">
    <property type="entry name" value="G6PD"/>
    <property type="match status" value="1"/>
</dbReference>
<dbReference type="EMBL" id="JAFITR010000055">
    <property type="protein sequence ID" value="MBN4067037.1"/>
    <property type="molecule type" value="Genomic_DNA"/>
</dbReference>
<comment type="function">
    <text evidence="7">Catalyzes the oxidation of glucose 6-phosphate to 6-phosphogluconolactone.</text>
</comment>
<reference evidence="10 11" key="1">
    <citation type="submission" date="2021-02" db="EMBL/GenBank/DDBJ databases">
        <title>Activity-based single-cell genomes from oceanic crustal fluid captures similar information to metagenomic and metatranscriptomic surveys with orders of magnitude less sampling.</title>
        <authorList>
            <person name="D'Angelo T.S."/>
            <person name="Orcutt B.N."/>
        </authorList>
    </citation>
    <scope>NUCLEOTIDE SEQUENCE [LARGE SCALE GENOMIC DNA]</scope>
    <source>
        <strain evidence="10">AH-315-G07</strain>
    </source>
</reference>
<dbReference type="Proteomes" id="UP000722121">
    <property type="component" value="Unassembled WGS sequence"/>
</dbReference>
<dbReference type="EC" id="1.1.1.49" evidence="7"/>
<dbReference type="Pfam" id="PF02781">
    <property type="entry name" value="G6PD_C"/>
    <property type="match status" value="1"/>
</dbReference>
<dbReference type="Gene3D" id="3.30.360.10">
    <property type="entry name" value="Dihydrodipicolinate Reductase, domain 2"/>
    <property type="match status" value="1"/>
</dbReference>
<dbReference type="SUPFAM" id="SSF51735">
    <property type="entry name" value="NAD(P)-binding Rossmann-fold domains"/>
    <property type="match status" value="1"/>
</dbReference>
<dbReference type="Pfam" id="PF00479">
    <property type="entry name" value="G6PD_N"/>
    <property type="match status" value="1"/>
</dbReference>
<accession>A0ABS3AQM4</accession>
<dbReference type="PANTHER" id="PTHR23429:SF0">
    <property type="entry name" value="GLUCOSE-6-PHOSPHATE 1-DEHYDROGENASE"/>
    <property type="match status" value="1"/>
</dbReference>
<keyword evidence="5 7" id="KW-0560">Oxidoreductase</keyword>
<dbReference type="NCBIfam" id="TIGR00871">
    <property type="entry name" value="zwf"/>
    <property type="match status" value="1"/>
</dbReference>
<feature type="binding site" evidence="7">
    <location>
        <position position="242"/>
    </location>
    <ligand>
        <name>substrate</name>
    </ligand>
</feature>
<dbReference type="InterPro" id="IPR022674">
    <property type="entry name" value="G6P_DH_NAD-bd"/>
</dbReference>
<feature type="binding site" evidence="7">
    <location>
        <position position="204"/>
    </location>
    <ligand>
        <name>substrate</name>
    </ligand>
</feature>
<keyword evidence="11" id="KW-1185">Reference proteome</keyword>
<feature type="active site" description="Proton acceptor" evidence="7">
    <location>
        <position position="266"/>
    </location>
</feature>
<proteinExistence type="inferred from homology"/>
<feature type="binding site" evidence="7">
    <location>
        <position position="63"/>
    </location>
    <ligand>
        <name>NADP(+)</name>
        <dbReference type="ChEBI" id="CHEBI:58349"/>
    </ligand>
</feature>
<evidence type="ECO:0000313" key="11">
    <source>
        <dbReference type="Proteomes" id="UP000722121"/>
    </source>
</evidence>
<evidence type="ECO:0000256" key="3">
    <source>
        <dbReference type="ARBA" id="ARBA00022526"/>
    </source>
</evidence>
<evidence type="ECO:0000256" key="1">
    <source>
        <dbReference type="ARBA" id="ARBA00004937"/>
    </source>
</evidence>
<feature type="binding site" evidence="7">
    <location>
        <position position="261"/>
    </location>
    <ligand>
        <name>substrate</name>
    </ligand>
</feature>
<comment type="caution">
    <text evidence="10">The sequence shown here is derived from an EMBL/GenBank/DDBJ whole genome shotgun (WGS) entry which is preliminary data.</text>
</comment>
<gene>
    <name evidence="7 10" type="primary">zwf</name>
    <name evidence="10" type="ORF">JYU14_03035</name>
</gene>
<dbReference type="InterPro" id="IPR022675">
    <property type="entry name" value="G6P_DH_C"/>
</dbReference>
<dbReference type="SUPFAM" id="SSF55347">
    <property type="entry name" value="Glyceraldehyde-3-phosphate dehydrogenase-like, C-terminal domain"/>
    <property type="match status" value="1"/>
</dbReference>
<comment type="catalytic activity">
    <reaction evidence="7">
        <text>D-glucose 6-phosphate + NADP(+) = 6-phospho-D-glucono-1,5-lactone + NADPH + H(+)</text>
        <dbReference type="Rhea" id="RHEA:15841"/>
        <dbReference type="ChEBI" id="CHEBI:15378"/>
        <dbReference type="ChEBI" id="CHEBI:57783"/>
        <dbReference type="ChEBI" id="CHEBI:57955"/>
        <dbReference type="ChEBI" id="CHEBI:58349"/>
        <dbReference type="ChEBI" id="CHEBI:61548"/>
        <dbReference type="EC" id="1.1.1.49"/>
    </reaction>
</comment>
<feature type="binding site" evidence="7">
    <location>
        <position position="174"/>
    </location>
    <ligand>
        <name>NADP(+)</name>
        <dbReference type="ChEBI" id="CHEBI:58349"/>
    </ligand>
</feature>
<keyword evidence="4 7" id="KW-0521">NADP</keyword>
<evidence type="ECO:0000256" key="4">
    <source>
        <dbReference type="ARBA" id="ARBA00022857"/>
    </source>
</evidence>
<dbReference type="InterPro" id="IPR001282">
    <property type="entry name" value="G6P_DH"/>
</dbReference>
<dbReference type="InterPro" id="IPR036291">
    <property type="entry name" value="NAD(P)-bd_dom_sf"/>
</dbReference>
<evidence type="ECO:0000259" key="9">
    <source>
        <dbReference type="Pfam" id="PF02781"/>
    </source>
</evidence>
<dbReference type="PROSITE" id="PS00069">
    <property type="entry name" value="G6P_DEHYDROGENASE"/>
    <property type="match status" value="1"/>
</dbReference>
<evidence type="ECO:0000256" key="2">
    <source>
        <dbReference type="ARBA" id="ARBA00009975"/>
    </source>
</evidence>
<evidence type="ECO:0000256" key="5">
    <source>
        <dbReference type="ARBA" id="ARBA00023002"/>
    </source>
</evidence>